<feature type="transmembrane region" description="Helical" evidence="2">
    <location>
        <begin position="39"/>
        <end position="55"/>
    </location>
</feature>
<evidence type="ECO:0000256" key="2">
    <source>
        <dbReference type="SAM" id="Phobius"/>
    </source>
</evidence>
<organism evidence="3 4">
    <name type="scientific">Trapa incisa</name>
    <dbReference type="NCBI Taxonomy" id="236973"/>
    <lineage>
        <taxon>Eukaryota</taxon>
        <taxon>Viridiplantae</taxon>
        <taxon>Streptophyta</taxon>
        <taxon>Embryophyta</taxon>
        <taxon>Tracheophyta</taxon>
        <taxon>Spermatophyta</taxon>
        <taxon>Magnoliopsida</taxon>
        <taxon>eudicotyledons</taxon>
        <taxon>Gunneridae</taxon>
        <taxon>Pentapetalae</taxon>
        <taxon>rosids</taxon>
        <taxon>malvids</taxon>
        <taxon>Myrtales</taxon>
        <taxon>Lythraceae</taxon>
        <taxon>Trapa</taxon>
    </lineage>
</organism>
<feature type="compositionally biased region" description="Pro residues" evidence="1">
    <location>
        <begin position="11"/>
        <end position="21"/>
    </location>
</feature>
<evidence type="ECO:0000313" key="3">
    <source>
        <dbReference type="EMBL" id="KAK4742789.1"/>
    </source>
</evidence>
<accession>A0AAN7GJG1</accession>
<protein>
    <submittedName>
        <fullName evidence="3">Uncharacterized protein</fullName>
    </submittedName>
</protein>
<keyword evidence="2" id="KW-0812">Transmembrane</keyword>
<name>A0AAN7GJG1_9MYRT</name>
<evidence type="ECO:0000313" key="4">
    <source>
        <dbReference type="Proteomes" id="UP001345219"/>
    </source>
</evidence>
<reference evidence="3 4" key="1">
    <citation type="journal article" date="2023" name="Hortic Res">
        <title>Pangenome of water caltrop reveals structural variations and asymmetric subgenome divergence after allopolyploidization.</title>
        <authorList>
            <person name="Zhang X."/>
            <person name="Chen Y."/>
            <person name="Wang L."/>
            <person name="Yuan Y."/>
            <person name="Fang M."/>
            <person name="Shi L."/>
            <person name="Lu R."/>
            <person name="Comes H.P."/>
            <person name="Ma Y."/>
            <person name="Chen Y."/>
            <person name="Huang G."/>
            <person name="Zhou Y."/>
            <person name="Zheng Z."/>
            <person name="Qiu Y."/>
        </authorList>
    </citation>
    <scope>NUCLEOTIDE SEQUENCE [LARGE SCALE GENOMIC DNA]</scope>
    <source>
        <tissue evidence="3">Roots</tissue>
    </source>
</reference>
<comment type="caution">
    <text evidence="3">The sequence shown here is derived from an EMBL/GenBank/DDBJ whole genome shotgun (WGS) entry which is preliminary data.</text>
</comment>
<sequence length="140" mass="15117">MEVGGKGSTPSPSPWRSPSPDPSYYYNTRTAPTSSRERLVAIGLALVAVFSPLFIDRRSAWDHEDEASGTMIVSLTVMLPLLLLGLMTAIATSLYLDHGVTRFDPNWIHRVGGSSGGIIVILMVLALVLRCKAGVSCWEA</sequence>
<dbReference type="AlphaFoldDB" id="A0AAN7GJG1"/>
<dbReference type="Proteomes" id="UP001345219">
    <property type="component" value="Chromosome 1"/>
</dbReference>
<dbReference type="PANTHER" id="PTHR35758:SF2">
    <property type="entry name" value="TRANSMEMBRANE PROTEIN"/>
    <property type="match status" value="1"/>
</dbReference>
<gene>
    <name evidence="3" type="ORF">SAY87_000790</name>
</gene>
<feature type="transmembrane region" description="Helical" evidence="2">
    <location>
        <begin position="67"/>
        <end position="95"/>
    </location>
</feature>
<dbReference type="PANTHER" id="PTHR35758">
    <property type="entry name" value="TRANSMEMBRANE PROTEIN"/>
    <property type="match status" value="1"/>
</dbReference>
<feature type="region of interest" description="Disordered" evidence="1">
    <location>
        <begin position="1"/>
        <end position="28"/>
    </location>
</feature>
<proteinExistence type="predicted"/>
<dbReference type="EMBL" id="JAXIOK010000023">
    <property type="protein sequence ID" value="KAK4742789.1"/>
    <property type="molecule type" value="Genomic_DNA"/>
</dbReference>
<keyword evidence="4" id="KW-1185">Reference proteome</keyword>
<feature type="transmembrane region" description="Helical" evidence="2">
    <location>
        <begin position="107"/>
        <end position="129"/>
    </location>
</feature>
<evidence type="ECO:0000256" key="1">
    <source>
        <dbReference type="SAM" id="MobiDB-lite"/>
    </source>
</evidence>
<keyword evidence="2" id="KW-1133">Transmembrane helix</keyword>
<keyword evidence="2" id="KW-0472">Membrane</keyword>